<dbReference type="Gene3D" id="6.10.340.10">
    <property type="match status" value="1"/>
</dbReference>
<protein>
    <submittedName>
        <fullName evidence="3">DUF3365 domain-containing protein</fullName>
    </submittedName>
</protein>
<keyword evidence="1" id="KW-0812">Transmembrane</keyword>
<dbReference type="PROSITE" id="PS50885">
    <property type="entry name" value="HAMP"/>
    <property type="match status" value="1"/>
</dbReference>
<organism evidence="3 4">
    <name type="scientific">Viridibacterium curvum</name>
    <dbReference type="NCBI Taxonomy" id="1101404"/>
    <lineage>
        <taxon>Bacteria</taxon>
        <taxon>Pseudomonadati</taxon>
        <taxon>Pseudomonadota</taxon>
        <taxon>Betaproteobacteria</taxon>
        <taxon>Rhodocyclales</taxon>
        <taxon>Rhodocyclaceae</taxon>
        <taxon>Viridibacterium</taxon>
    </lineage>
</organism>
<dbReference type="CDD" id="cd06225">
    <property type="entry name" value="HAMP"/>
    <property type="match status" value="1"/>
</dbReference>
<comment type="caution">
    <text evidence="3">The sequence shown here is derived from an EMBL/GenBank/DDBJ whole genome shotgun (WGS) entry which is preliminary data.</text>
</comment>
<sequence>MKIRTKFSLALLAVFVPGFVVSALISEQLLVTNARQEVERSAALMMETAMSVRGYTIDQIKPHLDPMLETEFLPQTVPAFSAIETFERLRKKYPDFSYREAALNPTNPRDLASQWESRVIERFRGGEQTEIRGEIDREGRRFLFVARPIAIKNQACLTCHSTPAEAPATLRARYGDVNGFGWRMEEVIGAQIVTVPVELPLKNAQTILATFAVMLVVLFVSLFVILNLMLNALVVKPLRHVSHISDEISRGNMEFPEFEDKGADEIRQLHGAFNRMRRSVEKAMKLLRH</sequence>
<keyword evidence="4" id="KW-1185">Reference proteome</keyword>
<proteinExistence type="predicted"/>
<evidence type="ECO:0000313" key="4">
    <source>
        <dbReference type="Proteomes" id="UP001500547"/>
    </source>
</evidence>
<evidence type="ECO:0000259" key="2">
    <source>
        <dbReference type="PROSITE" id="PS50885"/>
    </source>
</evidence>
<dbReference type="EMBL" id="BAABLD010000005">
    <property type="protein sequence ID" value="GAA5160957.1"/>
    <property type="molecule type" value="Genomic_DNA"/>
</dbReference>
<name>A0ABP9QF89_9RHOO</name>
<evidence type="ECO:0000313" key="3">
    <source>
        <dbReference type="EMBL" id="GAA5160957.1"/>
    </source>
</evidence>
<dbReference type="Proteomes" id="UP001500547">
    <property type="component" value="Unassembled WGS sequence"/>
</dbReference>
<dbReference type="RefSeq" id="WP_345531710.1">
    <property type="nucleotide sequence ID" value="NZ_BAABLD010000005.1"/>
</dbReference>
<accession>A0ABP9QF89</accession>
<feature type="transmembrane region" description="Helical" evidence="1">
    <location>
        <begin position="207"/>
        <end position="230"/>
    </location>
</feature>
<keyword evidence="1" id="KW-1133">Transmembrane helix</keyword>
<dbReference type="InterPro" id="IPR003660">
    <property type="entry name" value="HAMP_dom"/>
</dbReference>
<reference evidence="4" key="1">
    <citation type="journal article" date="2019" name="Int. J. Syst. Evol. Microbiol.">
        <title>The Global Catalogue of Microorganisms (GCM) 10K type strain sequencing project: providing services to taxonomists for standard genome sequencing and annotation.</title>
        <authorList>
            <consortium name="The Broad Institute Genomics Platform"/>
            <consortium name="The Broad Institute Genome Sequencing Center for Infectious Disease"/>
            <person name="Wu L."/>
            <person name="Ma J."/>
        </authorList>
    </citation>
    <scope>NUCLEOTIDE SEQUENCE [LARGE SCALE GENOMIC DNA]</scope>
    <source>
        <strain evidence="4">JCM 18715</strain>
    </source>
</reference>
<keyword evidence="1" id="KW-0472">Membrane</keyword>
<dbReference type="SMART" id="SM00304">
    <property type="entry name" value="HAMP"/>
    <property type="match status" value="1"/>
</dbReference>
<feature type="domain" description="HAMP" evidence="2">
    <location>
        <begin position="232"/>
        <end position="285"/>
    </location>
</feature>
<evidence type="ECO:0000256" key="1">
    <source>
        <dbReference type="SAM" id="Phobius"/>
    </source>
</evidence>
<dbReference type="Pfam" id="PF00672">
    <property type="entry name" value="HAMP"/>
    <property type="match status" value="1"/>
</dbReference>
<gene>
    <name evidence="3" type="ORF">GCM10025770_09400</name>
</gene>
<dbReference type="Pfam" id="PF11845">
    <property type="entry name" value="Tll0287-like"/>
    <property type="match status" value="1"/>
</dbReference>
<dbReference type="InterPro" id="IPR021796">
    <property type="entry name" value="Tll0287-like_dom"/>
</dbReference>
<dbReference type="SUPFAM" id="SSF158472">
    <property type="entry name" value="HAMP domain-like"/>
    <property type="match status" value="1"/>
</dbReference>